<dbReference type="OrthoDB" id="2570580at2759"/>
<proteinExistence type="predicted"/>
<protein>
    <recommendedName>
        <fullName evidence="1">Shieldin complex subunit 2 first OB fold domain-containing protein</fullName>
    </recommendedName>
</protein>
<dbReference type="Gene3D" id="2.40.50.140">
    <property type="entry name" value="Nucleic acid-binding proteins"/>
    <property type="match status" value="1"/>
</dbReference>
<name>A0A0D7AHA9_9AGAR</name>
<dbReference type="EMBL" id="KN881721">
    <property type="protein sequence ID" value="KIY49710.1"/>
    <property type="molecule type" value="Genomic_DNA"/>
</dbReference>
<dbReference type="AlphaFoldDB" id="A0A0D7AHA9"/>
<reference evidence="2 3" key="1">
    <citation type="journal article" date="2015" name="Fungal Genet. Biol.">
        <title>Evolution of novel wood decay mechanisms in Agaricales revealed by the genome sequences of Fistulina hepatica and Cylindrobasidium torrendii.</title>
        <authorList>
            <person name="Floudas D."/>
            <person name="Held B.W."/>
            <person name="Riley R."/>
            <person name="Nagy L.G."/>
            <person name="Koehler G."/>
            <person name="Ransdell A.S."/>
            <person name="Younus H."/>
            <person name="Chow J."/>
            <person name="Chiniquy J."/>
            <person name="Lipzen A."/>
            <person name="Tritt A."/>
            <person name="Sun H."/>
            <person name="Haridas S."/>
            <person name="LaButti K."/>
            <person name="Ohm R.A."/>
            <person name="Kues U."/>
            <person name="Blanchette R.A."/>
            <person name="Grigoriev I.V."/>
            <person name="Minto R.E."/>
            <person name="Hibbett D.S."/>
        </authorList>
    </citation>
    <scope>NUCLEOTIDE SEQUENCE [LARGE SCALE GENOMIC DNA]</scope>
    <source>
        <strain evidence="2 3">ATCC 64428</strain>
    </source>
</reference>
<organism evidence="2 3">
    <name type="scientific">Fistulina hepatica ATCC 64428</name>
    <dbReference type="NCBI Taxonomy" id="1128425"/>
    <lineage>
        <taxon>Eukaryota</taxon>
        <taxon>Fungi</taxon>
        <taxon>Dikarya</taxon>
        <taxon>Basidiomycota</taxon>
        <taxon>Agaricomycotina</taxon>
        <taxon>Agaricomycetes</taxon>
        <taxon>Agaricomycetidae</taxon>
        <taxon>Agaricales</taxon>
        <taxon>Fistulinaceae</taxon>
        <taxon>Fistulina</taxon>
    </lineage>
</organism>
<evidence type="ECO:0000313" key="2">
    <source>
        <dbReference type="EMBL" id="KIY49710.1"/>
    </source>
</evidence>
<dbReference type="InterPro" id="IPR049507">
    <property type="entry name" value="SHLD2_OB1"/>
</dbReference>
<evidence type="ECO:0000259" key="1">
    <source>
        <dbReference type="Pfam" id="PF21669"/>
    </source>
</evidence>
<dbReference type="InterPro" id="IPR012340">
    <property type="entry name" value="NA-bd_OB-fold"/>
</dbReference>
<feature type="domain" description="Shieldin complex subunit 2 first OB fold" evidence="1">
    <location>
        <begin position="195"/>
        <end position="275"/>
    </location>
</feature>
<dbReference type="SUPFAM" id="SSF50249">
    <property type="entry name" value="Nucleic acid-binding proteins"/>
    <property type="match status" value="1"/>
</dbReference>
<accession>A0A0D7AHA9</accession>
<sequence>MSATNFRVFLGAPPTRSLNSDITDYTWHTVSSKPHSSNTVNLSLAATQSSRGLLSTTCSAAEIFPPATLEAAGRRISELYRNVIFSTVENGEEVLDESQEDDAACLSWPPTCSTDVICPTDPQERTAPSFLNVTKSEIVQGTVGMTQTQPDSQETQSGYTYSDASSISRFPTFHFSLHVLTPLAVLASTLPAGVSKRVSVVVAALELDGPDTIRIKKGAESGKQVSLLRMIVGDESGGVCRLTAWREVAETWGASGGVKRGDVVFIENVMASCESRMTPTLSASPYNKSRMDICYRTMPYTREDILLRPDLRLGNSDAAVRKVTSVVRWFEKMAGLS</sequence>
<dbReference type="Pfam" id="PF21669">
    <property type="entry name" value="SHLD2_OB1"/>
    <property type="match status" value="1"/>
</dbReference>
<evidence type="ECO:0000313" key="3">
    <source>
        <dbReference type="Proteomes" id="UP000054144"/>
    </source>
</evidence>
<keyword evidence="3" id="KW-1185">Reference proteome</keyword>
<dbReference type="Proteomes" id="UP000054144">
    <property type="component" value="Unassembled WGS sequence"/>
</dbReference>
<gene>
    <name evidence="2" type="ORF">FISHEDRAFT_40880</name>
</gene>